<evidence type="ECO:0000259" key="10">
    <source>
        <dbReference type="PROSITE" id="PS51806"/>
    </source>
</evidence>
<keyword evidence="4" id="KW-0238">DNA-binding</keyword>
<dbReference type="RefSeq" id="XP_024394701.1">
    <property type="nucleotide sequence ID" value="XM_024538933.2"/>
</dbReference>
<dbReference type="InterPro" id="IPR004827">
    <property type="entry name" value="bZIP"/>
</dbReference>
<evidence type="ECO:0000259" key="9">
    <source>
        <dbReference type="PROSITE" id="PS50217"/>
    </source>
</evidence>
<dbReference type="EnsemblPlants" id="Pp3c14_4880V3.16">
    <property type="protein sequence ID" value="Pp3c14_4880V3.16"/>
    <property type="gene ID" value="Pp3c14_4880"/>
</dbReference>
<dbReference type="EnsemblPlants" id="Pp3c14_4880V3.7">
    <property type="protein sequence ID" value="Pp3c14_4880V3.7"/>
    <property type="gene ID" value="Pp3c14_4880"/>
</dbReference>
<sequence>MRDSSAKTDTSSDMDGDPKLDDGHHLVTGGSNDSSHEAGTKNGDFKVLRRLAQNREAARKSRLRKKAYVQQLESSRIKLNELEQELQRTRQQQGLYLGPGSCSVDQNGHSAGGTWGTNSSSVAAAFDMEYAKWVEEHHRQTSKLRAALQGHVADSELRVLVDAGLAHYDDLFRLKAVVSKADVFHLVSGIWKSPAERCFMWMGGFRPSGLLKILLPQIEPLTDQQASNICNLQKASQQVEDALSQGMEVLQQSLADALSVGSLGSSANVAIYMGQMAMAMGKLGTLEAFMCQADKIRQQTLQQMHRVLTTRQAARGLLAMGDYFARLRALSSLWSARPRE</sequence>
<dbReference type="SMART" id="SM00338">
    <property type="entry name" value="BRLZ"/>
    <property type="match status" value="1"/>
</dbReference>
<evidence type="ECO:0000256" key="4">
    <source>
        <dbReference type="ARBA" id="ARBA00023125"/>
    </source>
</evidence>
<name>A0A7I4AST3_PHYPA</name>
<dbReference type="EnsemblPlants" id="Pp3c14_4880V3.4">
    <property type="protein sequence ID" value="Pp3c14_4880V3.4"/>
    <property type="gene ID" value="Pp3c14_4880"/>
</dbReference>
<dbReference type="FunCoup" id="A0A7I4AST3">
    <property type="interactions" value="2704"/>
</dbReference>
<dbReference type="Gramene" id="Pp3c14_4880V3.7">
    <property type="protein sequence ID" value="Pp3c14_4880V3.7"/>
    <property type="gene ID" value="Pp3c14_4880"/>
</dbReference>
<dbReference type="GO" id="GO:0006351">
    <property type="term" value="P:DNA-templated transcription"/>
    <property type="evidence" value="ECO:0007669"/>
    <property type="project" value="InterPro"/>
</dbReference>
<keyword evidence="12" id="KW-1185">Reference proteome</keyword>
<dbReference type="GO" id="GO:0043565">
    <property type="term" value="F:sequence-specific DNA binding"/>
    <property type="evidence" value="ECO:0007669"/>
    <property type="project" value="InterPro"/>
</dbReference>
<dbReference type="PROSITE" id="PS00036">
    <property type="entry name" value="BZIP_BASIC"/>
    <property type="match status" value="1"/>
</dbReference>
<dbReference type="PANTHER" id="PTHR45693:SF1">
    <property type="entry name" value="TRANSCRIPTION FACTOR PERIANTHIA"/>
    <property type="match status" value="1"/>
</dbReference>
<comment type="subcellular location">
    <subcellularLocation>
        <location evidence="1">Nucleus</location>
    </subcellularLocation>
</comment>
<evidence type="ECO:0000256" key="1">
    <source>
        <dbReference type="ARBA" id="ARBA00004123"/>
    </source>
</evidence>
<dbReference type="PROSITE" id="PS50217">
    <property type="entry name" value="BZIP"/>
    <property type="match status" value="1"/>
</dbReference>
<dbReference type="EMBL" id="ABEU02000014">
    <property type="status" value="NOT_ANNOTATED_CDS"/>
    <property type="molecule type" value="Genomic_DNA"/>
</dbReference>
<dbReference type="EnsemblPlants" id="Pp3c14_4880V3.17">
    <property type="protein sequence ID" value="Pp3c14_4880V3.17"/>
    <property type="gene ID" value="Pp3c14_4880"/>
</dbReference>
<dbReference type="PROSITE" id="PS51806">
    <property type="entry name" value="DOG1"/>
    <property type="match status" value="1"/>
</dbReference>
<dbReference type="RefSeq" id="XP_073395043.1">
    <property type="nucleotide sequence ID" value="XM_073538942.1"/>
</dbReference>
<dbReference type="OrthoDB" id="2015618at2759"/>
<dbReference type="Gramene" id="Pp3c14_4880V3.4">
    <property type="protein sequence ID" value="Pp3c14_4880V3.4"/>
    <property type="gene ID" value="Pp3c14_4880"/>
</dbReference>
<dbReference type="FunFam" id="1.20.5.170:FF:000019">
    <property type="entry name" value="BZIP family transcription factor"/>
    <property type="match status" value="1"/>
</dbReference>
<feature type="compositionally biased region" description="Basic and acidic residues" evidence="8">
    <location>
        <begin position="16"/>
        <end position="25"/>
    </location>
</feature>
<dbReference type="GO" id="GO:0005634">
    <property type="term" value="C:nucleus"/>
    <property type="evidence" value="ECO:0007669"/>
    <property type="project" value="UniProtKB-SubCell"/>
</dbReference>
<dbReference type="Pfam" id="PF14144">
    <property type="entry name" value="DOG1"/>
    <property type="match status" value="1"/>
</dbReference>
<reference evidence="11 12" key="1">
    <citation type="journal article" date="2008" name="Science">
        <title>The Physcomitrella genome reveals evolutionary insights into the conquest of land by plants.</title>
        <authorList>
            <person name="Rensing S."/>
            <person name="Lang D."/>
            <person name="Zimmer A."/>
            <person name="Terry A."/>
            <person name="Salamov A."/>
            <person name="Shapiro H."/>
            <person name="Nishiyama T."/>
            <person name="Perroud P.-F."/>
            <person name="Lindquist E."/>
            <person name="Kamisugi Y."/>
            <person name="Tanahashi T."/>
            <person name="Sakakibara K."/>
            <person name="Fujita T."/>
            <person name="Oishi K."/>
            <person name="Shin-I T."/>
            <person name="Kuroki Y."/>
            <person name="Toyoda A."/>
            <person name="Suzuki Y."/>
            <person name="Hashimoto A."/>
            <person name="Yamaguchi K."/>
            <person name="Sugano A."/>
            <person name="Kohara Y."/>
            <person name="Fujiyama A."/>
            <person name="Anterola A."/>
            <person name="Aoki S."/>
            <person name="Ashton N."/>
            <person name="Barbazuk W.B."/>
            <person name="Barker E."/>
            <person name="Bennetzen J."/>
            <person name="Bezanilla M."/>
            <person name="Blankenship R."/>
            <person name="Cho S.H."/>
            <person name="Dutcher S."/>
            <person name="Estelle M."/>
            <person name="Fawcett J.A."/>
            <person name="Gundlach H."/>
            <person name="Hanada K."/>
            <person name="Heyl A."/>
            <person name="Hicks K.A."/>
            <person name="Hugh J."/>
            <person name="Lohr M."/>
            <person name="Mayer K."/>
            <person name="Melkozernov A."/>
            <person name="Murata T."/>
            <person name="Nelson D."/>
            <person name="Pils B."/>
            <person name="Prigge M."/>
            <person name="Reiss B."/>
            <person name="Renner T."/>
            <person name="Rombauts S."/>
            <person name="Rushton P."/>
            <person name="Sanderfoot A."/>
            <person name="Schween G."/>
            <person name="Shiu S.-H."/>
            <person name="Stueber K."/>
            <person name="Theodoulou F.L."/>
            <person name="Tu H."/>
            <person name="Van de Peer Y."/>
            <person name="Verrier P.J."/>
            <person name="Waters E."/>
            <person name="Wood A."/>
            <person name="Yang L."/>
            <person name="Cove D."/>
            <person name="Cuming A."/>
            <person name="Hasebe M."/>
            <person name="Lucas S."/>
            <person name="Mishler D.B."/>
            <person name="Reski R."/>
            <person name="Grigoriev I."/>
            <person name="Quatrano R.S."/>
            <person name="Boore J.L."/>
        </authorList>
    </citation>
    <scope>NUCLEOTIDE SEQUENCE [LARGE SCALE GENOMIC DNA]</scope>
    <source>
        <strain evidence="11 12">cv. Gransden 2004</strain>
    </source>
</reference>
<feature type="coiled-coil region" evidence="7">
    <location>
        <begin position="65"/>
        <end position="92"/>
    </location>
</feature>
<dbReference type="EnsemblPlants" id="Pp3c14_4880V3.15">
    <property type="protein sequence ID" value="Pp3c14_4880V3.15"/>
    <property type="gene ID" value="Pp3c14_4880"/>
</dbReference>
<dbReference type="OMA" id="HREEFAM"/>
<dbReference type="PANTHER" id="PTHR45693">
    <property type="entry name" value="TRANSCRIPTION FACTOR TGA9"/>
    <property type="match status" value="1"/>
</dbReference>
<evidence type="ECO:0000256" key="2">
    <source>
        <dbReference type="ARBA" id="ARBA00007163"/>
    </source>
</evidence>
<evidence type="ECO:0000256" key="7">
    <source>
        <dbReference type="SAM" id="Coils"/>
    </source>
</evidence>
<dbReference type="RefSeq" id="XP_073395045.1">
    <property type="nucleotide sequence ID" value="XM_073538944.1"/>
</dbReference>
<dbReference type="InterPro" id="IPR025422">
    <property type="entry name" value="TGA_domain"/>
</dbReference>
<keyword evidence="3" id="KW-0805">Transcription regulation</keyword>
<organism evidence="11 12">
    <name type="scientific">Physcomitrium patens</name>
    <name type="common">Spreading-leaved earth moss</name>
    <name type="synonym">Physcomitrella patens</name>
    <dbReference type="NCBI Taxonomy" id="3218"/>
    <lineage>
        <taxon>Eukaryota</taxon>
        <taxon>Viridiplantae</taxon>
        <taxon>Streptophyta</taxon>
        <taxon>Embryophyta</taxon>
        <taxon>Bryophyta</taxon>
        <taxon>Bryophytina</taxon>
        <taxon>Bryopsida</taxon>
        <taxon>Funariidae</taxon>
        <taxon>Funariales</taxon>
        <taxon>Funariaceae</taxon>
        <taxon>Physcomitrium</taxon>
    </lineage>
</organism>
<keyword evidence="7" id="KW-0175">Coiled coil</keyword>
<dbReference type="Gramene" id="Pp3c14_4880V3.17">
    <property type="protein sequence ID" value="Pp3c14_4880V3.17"/>
    <property type="gene ID" value="Pp3c14_4880"/>
</dbReference>
<dbReference type="RefSeq" id="XP_073395046.1">
    <property type="nucleotide sequence ID" value="XM_073538945.1"/>
</dbReference>
<dbReference type="AlphaFoldDB" id="A0A7I4AST3"/>
<dbReference type="RefSeq" id="XP_024394702.1">
    <property type="nucleotide sequence ID" value="XM_024538934.2"/>
</dbReference>
<keyword evidence="5" id="KW-0804">Transcription</keyword>
<evidence type="ECO:0000313" key="12">
    <source>
        <dbReference type="Proteomes" id="UP000006727"/>
    </source>
</evidence>
<evidence type="ECO:0000256" key="6">
    <source>
        <dbReference type="ARBA" id="ARBA00023242"/>
    </source>
</evidence>
<dbReference type="Gramene" id="Pp3c14_4880V3.15">
    <property type="protein sequence ID" value="Pp3c14_4880V3.15"/>
    <property type="gene ID" value="Pp3c14_4880"/>
</dbReference>
<dbReference type="SUPFAM" id="SSF57959">
    <property type="entry name" value="Leucine zipper domain"/>
    <property type="match status" value="1"/>
</dbReference>
<feature type="domain" description="BZIP" evidence="9">
    <location>
        <begin position="44"/>
        <end position="88"/>
    </location>
</feature>
<dbReference type="InterPro" id="IPR046347">
    <property type="entry name" value="bZIP_sf"/>
</dbReference>
<dbReference type="GO" id="GO:0003700">
    <property type="term" value="F:DNA-binding transcription factor activity"/>
    <property type="evidence" value="ECO:0007669"/>
    <property type="project" value="InterPro"/>
</dbReference>
<dbReference type="RefSeq" id="XP_073395049.1">
    <property type="nucleotide sequence ID" value="XM_073538948.1"/>
</dbReference>
<dbReference type="EnsemblPlants" id="Pp3c14_4880V3.5">
    <property type="protein sequence ID" value="Pp3c14_4880V3.5"/>
    <property type="gene ID" value="Pp3c14_4880"/>
</dbReference>
<dbReference type="CDD" id="cd14708">
    <property type="entry name" value="bZIP_HBP1b-like"/>
    <property type="match status" value="1"/>
</dbReference>
<dbReference type="EnsemblPlants" id="Pp3c14_4880V3.6">
    <property type="protein sequence ID" value="Pp3c14_4880V3.6"/>
    <property type="gene ID" value="Pp3c14_4880"/>
</dbReference>
<reference evidence="11" key="3">
    <citation type="submission" date="2020-12" db="UniProtKB">
        <authorList>
            <consortium name="EnsemblPlants"/>
        </authorList>
    </citation>
    <scope>IDENTIFICATION</scope>
</reference>
<dbReference type="Gene3D" id="1.20.5.170">
    <property type="match status" value="1"/>
</dbReference>
<dbReference type="EnsemblPlants" id="Pp3c14_4880V3.19">
    <property type="protein sequence ID" value="Pp3c14_4880V3.19"/>
    <property type="gene ID" value="Pp3c14_4880"/>
</dbReference>
<dbReference type="RefSeq" id="XP_073395044.1">
    <property type="nucleotide sequence ID" value="XM_073538943.1"/>
</dbReference>
<dbReference type="RefSeq" id="XP_073395047.1">
    <property type="nucleotide sequence ID" value="XM_073538946.1"/>
</dbReference>
<gene>
    <name evidence="11" type="primary">LOC112291481</name>
</gene>
<dbReference type="Gramene" id="Pp3c14_4880V3.5">
    <property type="protein sequence ID" value="Pp3c14_4880V3.5"/>
    <property type="gene ID" value="Pp3c14_4880"/>
</dbReference>
<dbReference type="Pfam" id="PF00170">
    <property type="entry name" value="bZIP_1"/>
    <property type="match status" value="1"/>
</dbReference>
<protein>
    <recommendedName>
        <fullName evidence="13">BZIP domain-containing protein</fullName>
    </recommendedName>
</protein>
<dbReference type="RefSeq" id="XP_024394705.1">
    <property type="nucleotide sequence ID" value="XM_024538937.2"/>
</dbReference>
<evidence type="ECO:0000256" key="5">
    <source>
        <dbReference type="ARBA" id="ARBA00023163"/>
    </source>
</evidence>
<feature type="region of interest" description="Disordered" evidence="8">
    <location>
        <begin position="1"/>
        <end position="45"/>
    </location>
</feature>
<proteinExistence type="inferred from homology"/>
<dbReference type="RefSeq" id="XP_073395042.1">
    <property type="nucleotide sequence ID" value="XM_073538941.1"/>
</dbReference>
<feature type="compositionally biased region" description="Basic and acidic residues" evidence="8">
    <location>
        <begin position="34"/>
        <end position="45"/>
    </location>
</feature>
<dbReference type="RefSeq" id="XP_073395041.1">
    <property type="nucleotide sequence ID" value="XM_073538940.1"/>
</dbReference>
<keyword evidence="6" id="KW-0539">Nucleus</keyword>
<dbReference type="RefSeq" id="XP_024394703.1">
    <property type="nucleotide sequence ID" value="XM_024538935.2"/>
</dbReference>
<dbReference type="Proteomes" id="UP000006727">
    <property type="component" value="Chromosome 14"/>
</dbReference>
<dbReference type="Gramene" id="Pp3c14_4880V3.6">
    <property type="protein sequence ID" value="Pp3c14_4880V3.6"/>
    <property type="gene ID" value="Pp3c14_4880"/>
</dbReference>
<comment type="similarity">
    <text evidence="2">Belongs to the bZIP family.</text>
</comment>
<dbReference type="Gramene" id="Pp3c14_4880V3.16">
    <property type="protein sequence ID" value="Pp3c14_4880V3.16"/>
    <property type="gene ID" value="Pp3c14_4880"/>
</dbReference>
<dbReference type="KEGG" id="ppp:112291481"/>
<feature type="domain" description="DOG1" evidence="10">
    <location>
        <begin position="123"/>
        <end position="337"/>
    </location>
</feature>
<evidence type="ECO:0000256" key="8">
    <source>
        <dbReference type="SAM" id="MobiDB-lite"/>
    </source>
</evidence>
<dbReference type="GeneID" id="112291481"/>
<accession>A0A7I4AST3</accession>
<evidence type="ECO:0000256" key="3">
    <source>
        <dbReference type="ARBA" id="ARBA00023015"/>
    </source>
</evidence>
<evidence type="ECO:0008006" key="13">
    <source>
        <dbReference type="Google" id="ProtNLM"/>
    </source>
</evidence>
<dbReference type="RefSeq" id="XP_073395048.1">
    <property type="nucleotide sequence ID" value="XM_073538947.1"/>
</dbReference>
<reference evidence="11 12" key="2">
    <citation type="journal article" date="2018" name="Plant J.">
        <title>The Physcomitrella patens chromosome-scale assembly reveals moss genome structure and evolution.</title>
        <authorList>
            <person name="Lang D."/>
            <person name="Ullrich K.K."/>
            <person name="Murat F."/>
            <person name="Fuchs J."/>
            <person name="Jenkins J."/>
            <person name="Haas F.B."/>
            <person name="Piednoel M."/>
            <person name="Gundlach H."/>
            <person name="Van Bel M."/>
            <person name="Meyberg R."/>
            <person name="Vives C."/>
            <person name="Morata J."/>
            <person name="Symeonidi A."/>
            <person name="Hiss M."/>
            <person name="Muchero W."/>
            <person name="Kamisugi Y."/>
            <person name="Saleh O."/>
            <person name="Blanc G."/>
            <person name="Decker E.L."/>
            <person name="van Gessel N."/>
            <person name="Grimwood J."/>
            <person name="Hayes R.D."/>
            <person name="Graham S.W."/>
            <person name="Gunter L.E."/>
            <person name="McDaniel S.F."/>
            <person name="Hoernstein S.N.W."/>
            <person name="Larsson A."/>
            <person name="Li F.W."/>
            <person name="Perroud P.F."/>
            <person name="Phillips J."/>
            <person name="Ranjan P."/>
            <person name="Rokshar D.S."/>
            <person name="Rothfels C.J."/>
            <person name="Schneider L."/>
            <person name="Shu S."/>
            <person name="Stevenson D.W."/>
            <person name="Thummler F."/>
            <person name="Tillich M."/>
            <person name="Villarreal Aguilar J.C."/>
            <person name="Widiez T."/>
            <person name="Wong G.K."/>
            <person name="Wymore A."/>
            <person name="Zhang Y."/>
            <person name="Zimmer A.D."/>
            <person name="Quatrano R.S."/>
            <person name="Mayer K.F.X."/>
            <person name="Goodstein D."/>
            <person name="Casacuberta J.M."/>
            <person name="Vandepoele K."/>
            <person name="Reski R."/>
            <person name="Cuming A.C."/>
            <person name="Tuskan G.A."/>
            <person name="Maumus F."/>
            <person name="Salse J."/>
            <person name="Schmutz J."/>
            <person name="Rensing S.A."/>
        </authorList>
    </citation>
    <scope>NUCLEOTIDE SEQUENCE [LARGE SCALE GENOMIC DNA]</scope>
    <source>
        <strain evidence="11 12">cv. Gransden 2004</strain>
    </source>
</reference>
<evidence type="ECO:0000313" key="11">
    <source>
        <dbReference type="EnsemblPlants" id="Pp3c14_4880V3.15"/>
    </source>
</evidence>
<dbReference type="Gramene" id="Pp3c14_4880V3.19">
    <property type="protein sequence ID" value="Pp3c14_4880V3.19"/>
    <property type="gene ID" value="Pp3c14_4880"/>
</dbReference>
<dbReference type="RefSeq" id="XP_073395040.1">
    <property type="nucleotide sequence ID" value="XM_073538939.1"/>
</dbReference>